<evidence type="ECO:0000313" key="2">
    <source>
        <dbReference type="EMBL" id="CAD8075581.1"/>
    </source>
</evidence>
<feature type="transmembrane region" description="Helical" evidence="1">
    <location>
        <begin position="20"/>
        <end position="48"/>
    </location>
</feature>
<gene>
    <name evidence="2" type="ORF">PPRIM_AZ9-3.1.T0540277</name>
</gene>
<evidence type="ECO:0008006" key="4">
    <source>
        <dbReference type="Google" id="ProtNLM"/>
    </source>
</evidence>
<proteinExistence type="predicted"/>
<keyword evidence="1" id="KW-1133">Transmembrane helix</keyword>
<dbReference type="AlphaFoldDB" id="A0A8S1MBT8"/>
<name>A0A8S1MBT8_PARPR</name>
<keyword evidence="1" id="KW-0472">Membrane</keyword>
<reference evidence="2" key="1">
    <citation type="submission" date="2021-01" db="EMBL/GenBank/DDBJ databases">
        <authorList>
            <consortium name="Genoscope - CEA"/>
            <person name="William W."/>
        </authorList>
    </citation>
    <scope>NUCLEOTIDE SEQUENCE</scope>
</reference>
<accession>A0A8S1MBT8</accession>
<keyword evidence="1" id="KW-0812">Transmembrane</keyword>
<comment type="caution">
    <text evidence="2">The sequence shown here is derived from an EMBL/GenBank/DDBJ whole genome shotgun (WGS) entry which is preliminary data.</text>
</comment>
<feature type="transmembrane region" description="Helical" evidence="1">
    <location>
        <begin position="80"/>
        <end position="98"/>
    </location>
</feature>
<protein>
    <recommendedName>
        <fullName evidence="4">Transmembrane protein</fullName>
    </recommendedName>
</protein>
<evidence type="ECO:0000256" key="1">
    <source>
        <dbReference type="SAM" id="Phobius"/>
    </source>
</evidence>
<organism evidence="2 3">
    <name type="scientific">Paramecium primaurelia</name>
    <dbReference type="NCBI Taxonomy" id="5886"/>
    <lineage>
        <taxon>Eukaryota</taxon>
        <taxon>Sar</taxon>
        <taxon>Alveolata</taxon>
        <taxon>Ciliophora</taxon>
        <taxon>Intramacronucleata</taxon>
        <taxon>Oligohymenophorea</taxon>
        <taxon>Peniculida</taxon>
        <taxon>Parameciidae</taxon>
        <taxon>Paramecium</taxon>
    </lineage>
</organism>
<dbReference type="Proteomes" id="UP000688137">
    <property type="component" value="Unassembled WGS sequence"/>
</dbReference>
<sequence length="108" mass="12953">MIRKIIIWFKNLRMSNQIIILNFIIILFAVFATIATAYIQQAIFFTYIQEFEQTLSLKQEKNIVNNISKKLRIYIHNFKFMAFSINGLLIYSILIRLLDQCQLILRLY</sequence>
<dbReference type="EMBL" id="CAJJDM010000054">
    <property type="protein sequence ID" value="CAD8075581.1"/>
    <property type="molecule type" value="Genomic_DNA"/>
</dbReference>
<keyword evidence="3" id="KW-1185">Reference proteome</keyword>
<evidence type="ECO:0000313" key="3">
    <source>
        <dbReference type="Proteomes" id="UP000688137"/>
    </source>
</evidence>